<reference evidence="9" key="1">
    <citation type="submission" date="2011-05" db="EMBL/GenBank/DDBJ databases">
        <title>Insights into the evolution of the great apes provided by the gorilla genome.</title>
        <authorList>
            <person name="Scally A."/>
        </authorList>
    </citation>
    <scope>NUCLEOTIDE SEQUENCE [LARGE SCALE GENOMIC DNA]</scope>
</reference>
<reference evidence="8" key="3">
    <citation type="submission" date="2025-08" db="UniProtKB">
        <authorList>
            <consortium name="Ensembl"/>
        </authorList>
    </citation>
    <scope>IDENTIFICATION</scope>
</reference>
<evidence type="ECO:0000256" key="4">
    <source>
        <dbReference type="ARBA" id="ARBA00022490"/>
    </source>
</evidence>
<dbReference type="STRING" id="9593.ENSGGOP00000022964"/>
<dbReference type="PANTHER" id="PTHR11875">
    <property type="entry name" value="TESTIS-SPECIFIC Y-ENCODED PROTEIN"/>
    <property type="match status" value="1"/>
</dbReference>
<evidence type="ECO:0008006" key="10">
    <source>
        <dbReference type="Google" id="ProtNLM"/>
    </source>
</evidence>
<dbReference type="GO" id="GO:0005811">
    <property type="term" value="C:lipid droplet"/>
    <property type="evidence" value="ECO:0007669"/>
    <property type="project" value="UniProtKB-ARBA"/>
</dbReference>
<dbReference type="OMA" id="WPVALMN"/>
<proteinExistence type="inferred from homology"/>
<reference evidence="8 9" key="2">
    <citation type="journal article" date="2012" name="Nature">
        <title>Insights into hominid evolution from the gorilla genome sequence.</title>
        <authorList>
            <person name="Scally A."/>
            <person name="Dutheil J.Y."/>
            <person name="Hillier L.W."/>
            <person name="Jordan G.E."/>
            <person name="Goodhead I."/>
            <person name="Herrero J."/>
            <person name="Hobolth A."/>
            <person name="Lappalainen T."/>
            <person name="Mailund T."/>
            <person name="Marques-Bonet T."/>
            <person name="McCarthy S."/>
            <person name="Montgomery S.H."/>
            <person name="Schwalie P.C."/>
            <person name="Tang Y.A."/>
            <person name="Ward M.C."/>
            <person name="Xue Y."/>
            <person name="Yngvadottir B."/>
            <person name="Alkan C."/>
            <person name="Andersen L.N."/>
            <person name="Ayub Q."/>
            <person name="Ball E.V."/>
            <person name="Beal K."/>
            <person name="Bradley B.J."/>
            <person name="Chen Y."/>
            <person name="Clee C.M."/>
            <person name="Fitzgerald S."/>
            <person name="Graves T.A."/>
            <person name="Gu Y."/>
            <person name="Heath P."/>
            <person name="Heger A."/>
            <person name="Karakoc E."/>
            <person name="Kolb-Kokocinski A."/>
            <person name="Laird G.K."/>
            <person name="Lunter G."/>
            <person name="Meader S."/>
            <person name="Mort M."/>
            <person name="Mullikin J.C."/>
            <person name="Munch K."/>
            <person name="O'Connor T.D."/>
            <person name="Phillips A.D."/>
            <person name="Prado-Martinez J."/>
            <person name="Rogers A.S."/>
            <person name="Sajjadian S."/>
            <person name="Schmidt D."/>
            <person name="Shaw K."/>
            <person name="Simpson J.T."/>
            <person name="Stenson P.D."/>
            <person name="Turner D.J."/>
            <person name="Vigilant L."/>
            <person name="Vilella A.J."/>
            <person name="Whitener W."/>
            <person name="Zhu B."/>
            <person name="Cooper D.N."/>
            <person name="de Jong P."/>
            <person name="Dermitzakis E.T."/>
            <person name="Eichler E.E."/>
            <person name="Flicek P."/>
            <person name="Goldman N."/>
            <person name="Mundy N.I."/>
            <person name="Ning Z."/>
            <person name="Odom D.T."/>
            <person name="Ponting C.P."/>
            <person name="Quail M.A."/>
            <person name="Ryder O.A."/>
            <person name="Searle S.M."/>
            <person name="Warren W.C."/>
            <person name="Wilson R.K."/>
            <person name="Schierup M.H."/>
            <person name="Rogers J."/>
            <person name="Tyler-Smith C."/>
            <person name="Durbin R."/>
        </authorList>
    </citation>
    <scope>NUCLEOTIDE SEQUENCE [LARGE SCALE GENOMIC DNA]</scope>
</reference>
<dbReference type="GO" id="GO:0042393">
    <property type="term" value="F:histone binding"/>
    <property type="evidence" value="ECO:0000318"/>
    <property type="project" value="GO_Central"/>
</dbReference>
<feature type="region of interest" description="Disordered" evidence="7">
    <location>
        <begin position="239"/>
        <end position="288"/>
    </location>
</feature>
<dbReference type="HOGENOM" id="CLU_051687_4_1_1"/>
<dbReference type="InterPro" id="IPR037231">
    <property type="entry name" value="NAP-like_sf"/>
</dbReference>
<sequence>MAPKRQSPLPPQKKKPRPPPALGPEETSASAGLPKKGEKEQQEAIEHIDEVQNEIDRLNEQASEEILKVEQKYNKLRQPFFQKRSELIAKIPNFWVTTFVNHPQVSALLGEEDEEALHYLTRVEVTEFEDIKSGYRIDFYFDENPYFENKVLSKEFHLNESGDPSSKSTEIKWKSGKDLTKRSSQTQNKASRKRQHEEPESFFTWFTDHSDAGADELGEVIKDDIWPNPLQYYLVPDMDDEEGEGEEDDDDDEEEEGLEDIDEEGDEDEGEEDEDDDEGEEGEVKENLAKPTKITFKEFTMLFWSFIYSVVELTRTDCGKKVSHFVVQELRKCLISTWY</sequence>
<feature type="compositionally biased region" description="Acidic residues" evidence="7">
    <location>
        <begin position="239"/>
        <end position="281"/>
    </location>
</feature>
<reference evidence="8" key="4">
    <citation type="submission" date="2025-09" db="UniProtKB">
        <authorList>
            <consortium name="Ensembl"/>
        </authorList>
    </citation>
    <scope>IDENTIFICATION</scope>
</reference>
<name>G3S4G2_GORGO</name>
<dbReference type="Bgee" id="ENSGGOG00000025716">
    <property type="expression patterns" value="Expressed in testis and 6 other cell types or tissues"/>
</dbReference>
<evidence type="ECO:0000256" key="1">
    <source>
        <dbReference type="ARBA" id="ARBA00004123"/>
    </source>
</evidence>
<dbReference type="GO" id="GO:0005737">
    <property type="term" value="C:cytoplasm"/>
    <property type="evidence" value="ECO:0007669"/>
    <property type="project" value="UniProtKB-SubCell"/>
</dbReference>
<dbReference type="InParanoid" id="G3S4G2"/>
<evidence type="ECO:0000313" key="8">
    <source>
        <dbReference type="Ensembl" id="ENSGGOP00000022964.2"/>
    </source>
</evidence>
<dbReference type="GeneTree" id="ENSGT00940000154891"/>
<evidence type="ECO:0000256" key="6">
    <source>
        <dbReference type="RuleBase" id="RU003876"/>
    </source>
</evidence>
<dbReference type="GO" id="GO:0005634">
    <property type="term" value="C:nucleus"/>
    <property type="evidence" value="ECO:0000318"/>
    <property type="project" value="GO_Central"/>
</dbReference>
<evidence type="ECO:0000256" key="2">
    <source>
        <dbReference type="ARBA" id="ARBA00004496"/>
    </source>
</evidence>
<dbReference type="FunCoup" id="G3S4G2">
    <property type="interactions" value="4276"/>
</dbReference>
<dbReference type="Gene3D" id="1.20.5.1500">
    <property type="match status" value="1"/>
</dbReference>
<comment type="subcellular location">
    <subcellularLocation>
        <location evidence="2">Cytoplasm</location>
    </subcellularLocation>
    <subcellularLocation>
        <location evidence="1">Nucleus</location>
    </subcellularLocation>
</comment>
<dbReference type="EMBL" id="CABD030066956">
    <property type="status" value="NOT_ANNOTATED_CDS"/>
    <property type="molecule type" value="Genomic_DNA"/>
</dbReference>
<dbReference type="Pfam" id="PF00956">
    <property type="entry name" value="NAP"/>
    <property type="match status" value="1"/>
</dbReference>
<dbReference type="SUPFAM" id="SSF143113">
    <property type="entry name" value="NAP-like"/>
    <property type="match status" value="1"/>
</dbReference>
<dbReference type="Ensembl" id="ENSGGOT00000026295.2">
    <property type="protein sequence ID" value="ENSGGOP00000022964.2"/>
    <property type="gene ID" value="ENSGGOG00000025716.2"/>
</dbReference>
<dbReference type="AlphaFoldDB" id="G3S4G2"/>
<dbReference type="Proteomes" id="UP000001519">
    <property type="component" value="Chromosome 9"/>
</dbReference>
<feature type="compositionally biased region" description="Basic and acidic residues" evidence="7">
    <location>
        <begin position="35"/>
        <end position="47"/>
    </location>
</feature>
<keyword evidence="9" id="KW-1185">Reference proteome</keyword>
<dbReference type="GO" id="GO:0006334">
    <property type="term" value="P:nucleosome assembly"/>
    <property type="evidence" value="ECO:0007669"/>
    <property type="project" value="InterPro"/>
</dbReference>
<dbReference type="Gene3D" id="3.30.1120.90">
    <property type="entry name" value="Nucleosome assembly protein"/>
    <property type="match status" value="1"/>
</dbReference>
<feature type="compositionally biased region" description="Basic and acidic residues" evidence="7">
    <location>
        <begin position="169"/>
        <end position="181"/>
    </location>
</feature>
<dbReference type="eggNOG" id="KOG1508">
    <property type="taxonomic scope" value="Eukaryota"/>
</dbReference>
<feature type="region of interest" description="Disordered" evidence="7">
    <location>
        <begin position="1"/>
        <end position="47"/>
    </location>
</feature>
<accession>G3S4G2</accession>
<dbReference type="GO" id="GO:0000785">
    <property type="term" value="C:chromatin"/>
    <property type="evidence" value="ECO:0000318"/>
    <property type="project" value="GO_Central"/>
</dbReference>
<comment type="similarity">
    <text evidence="3 6">Belongs to the nucleosome assembly protein (NAP) family.</text>
</comment>
<evidence type="ECO:0000313" key="9">
    <source>
        <dbReference type="Proteomes" id="UP000001519"/>
    </source>
</evidence>
<dbReference type="FunFam" id="3.30.1120.90:FF:000002">
    <property type="entry name" value="Testis-specific Y-encoded-like protein 2"/>
    <property type="match status" value="1"/>
</dbReference>
<dbReference type="EMBL" id="CABD030066955">
    <property type="status" value="NOT_ANNOTATED_CDS"/>
    <property type="molecule type" value="Genomic_DNA"/>
</dbReference>
<evidence type="ECO:0000256" key="5">
    <source>
        <dbReference type="ARBA" id="ARBA00023242"/>
    </source>
</evidence>
<keyword evidence="4" id="KW-0963">Cytoplasm</keyword>
<dbReference type="InterPro" id="IPR002164">
    <property type="entry name" value="NAP_family"/>
</dbReference>
<evidence type="ECO:0000256" key="3">
    <source>
        <dbReference type="ARBA" id="ARBA00009947"/>
    </source>
</evidence>
<dbReference type="FunFam" id="1.20.5.1500:FF:000003">
    <property type="entry name" value="SET isoform 2"/>
    <property type="match status" value="1"/>
</dbReference>
<gene>
    <name evidence="8" type="primary">SET</name>
</gene>
<protein>
    <recommendedName>
        <fullName evidence="10">SET nuclear proto-oncogene</fullName>
    </recommendedName>
</protein>
<organism evidence="8 9">
    <name type="scientific">Gorilla gorilla gorilla</name>
    <name type="common">Western lowland gorilla</name>
    <dbReference type="NCBI Taxonomy" id="9595"/>
    <lineage>
        <taxon>Eukaryota</taxon>
        <taxon>Metazoa</taxon>
        <taxon>Chordata</taxon>
        <taxon>Craniata</taxon>
        <taxon>Vertebrata</taxon>
        <taxon>Euteleostomi</taxon>
        <taxon>Mammalia</taxon>
        <taxon>Eutheria</taxon>
        <taxon>Euarchontoglires</taxon>
        <taxon>Primates</taxon>
        <taxon>Haplorrhini</taxon>
        <taxon>Catarrhini</taxon>
        <taxon>Hominidae</taxon>
        <taxon>Gorilla</taxon>
    </lineage>
</organism>
<feature type="region of interest" description="Disordered" evidence="7">
    <location>
        <begin position="158"/>
        <end position="207"/>
    </location>
</feature>
<keyword evidence="5" id="KW-0539">Nucleus</keyword>
<evidence type="ECO:0000256" key="7">
    <source>
        <dbReference type="SAM" id="MobiDB-lite"/>
    </source>
</evidence>
<dbReference type="GO" id="GO:0003682">
    <property type="term" value="F:chromatin binding"/>
    <property type="evidence" value="ECO:0000318"/>
    <property type="project" value="GO_Central"/>
</dbReference>